<dbReference type="Proteomes" id="UP000183200">
    <property type="component" value="Unassembled WGS sequence"/>
</dbReference>
<protein>
    <submittedName>
        <fullName evidence="7">4-hydroxybenzoate polyprenyltransferase</fullName>
    </submittedName>
</protein>
<feature type="transmembrane region" description="Helical" evidence="6">
    <location>
        <begin position="91"/>
        <end position="124"/>
    </location>
</feature>
<dbReference type="AlphaFoldDB" id="A0A1H0LM45"/>
<accession>A0A1H0LM45</accession>
<dbReference type="CDD" id="cd13964">
    <property type="entry name" value="PT_UbiA_1"/>
    <property type="match status" value="1"/>
</dbReference>
<feature type="transmembrane region" description="Helical" evidence="6">
    <location>
        <begin position="163"/>
        <end position="182"/>
    </location>
</feature>
<feature type="transmembrane region" description="Helical" evidence="6">
    <location>
        <begin position="218"/>
        <end position="238"/>
    </location>
</feature>
<gene>
    <name evidence="7" type="ORF">SAMN05421820_11841</name>
</gene>
<sequence length="297" mass="32552">MTNQLAYIKIMRPANLVTSVADVLAGVAISGYFLTTEFEIQHVFPILLLCISTIGLYSGGVIFNDVFDAERDLKERPDRPIPSGSITKKDAAVFGGICFTVGIMAAAMVNLTALALAGLIMIAALTYDKWSKHMTVTGPINMGLCRGMNLLLGVSIFSRYPEIWWLVIATIPIVYIASLTIINRRKGNEKSKGTLYLAAFLYAFVIACILFIAHSKGFFLLTIVFVIPFYLMIFNPLFKTLDDPIGKNIGKSVKAGVIALILLNAAWASAFGIWYIALIIVALLPLSLWLNKTFTVN</sequence>
<evidence type="ECO:0000256" key="1">
    <source>
        <dbReference type="ARBA" id="ARBA00004141"/>
    </source>
</evidence>
<dbReference type="Gene3D" id="1.10.357.140">
    <property type="entry name" value="UbiA prenyltransferase"/>
    <property type="match status" value="1"/>
</dbReference>
<dbReference type="GO" id="GO:0016765">
    <property type="term" value="F:transferase activity, transferring alkyl or aryl (other than methyl) groups"/>
    <property type="evidence" value="ECO:0007669"/>
    <property type="project" value="InterPro"/>
</dbReference>
<evidence type="ECO:0000256" key="4">
    <source>
        <dbReference type="ARBA" id="ARBA00022989"/>
    </source>
</evidence>
<keyword evidence="2" id="KW-1003">Cell membrane</keyword>
<keyword evidence="5 6" id="KW-0472">Membrane</keyword>
<keyword evidence="3 6" id="KW-0812">Transmembrane</keyword>
<keyword evidence="8" id="KW-1185">Reference proteome</keyword>
<reference evidence="8" key="1">
    <citation type="submission" date="2016-10" db="EMBL/GenBank/DDBJ databases">
        <authorList>
            <person name="Varghese N."/>
            <person name="Submissions S."/>
        </authorList>
    </citation>
    <scope>NUCLEOTIDE SEQUENCE [LARGE SCALE GENOMIC DNA]</scope>
    <source>
        <strain evidence="8">DSM 19110</strain>
    </source>
</reference>
<evidence type="ECO:0000313" key="7">
    <source>
        <dbReference type="EMBL" id="SDO69051.1"/>
    </source>
</evidence>
<dbReference type="GO" id="GO:0016020">
    <property type="term" value="C:membrane"/>
    <property type="evidence" value="ECO:0007669"/>
    <property type="project" value="UniProtKB-SubCell"/>
</dbReference>
<evidence type="ECO:0000256" key="5">
    <source>
        <dbReference type="ARBA" id="ARBA00023136"/>
    </source>
</evidence>
<evidence type="ECO:0000256" key="2">
    <source>
        <dbReference type="ARBA" id="ARBA00022475"/>
    </source>
</evidence>
<dbReference type="RefSeq" id="WP_245723971.1">
    <property type="nucleotide sequence ID" value="NZ_FNGY01000018.1"/>
</dbReference>
<comment type="subcellular location">
    <subcellularLocation>
        <location evidence="1">Membrane</location>
        <topology evidence="1">Multi-pass membrane protein</topology>
    </subcellularLocation>
</comment>
<feature type="transmembrane region" description="Helical" evidence="6">
    <location>
        <begin position="46"/>
        <end position="63"/>
    </location>
</feature>
<evidence type="ECO:0000313" key="8">
    <source>
        <dbReference type="Proteomes" id="UP000183200"/>
    </source>
</evidence>
<dbReference type="InterPro" id="IPR044878">
    <property type="entry name" value="UbiA_sf"/>
</dbReference>
<dbReference type="InterPro" id="IPR050475">
    <property type="entry name" value="Prenyltransferase_related"/>
</dbReference>
<feature type="transmembrane region" description="Helical" evidence="6">
    <location>
        <begin position="259"/>
        <end position="284"/>
    </location>
</feature>
<name>A0A1H0LM45_9SPHI</name>
<dbReference type="NCBIfam" id="NF035940">
    <property type="entry name" value="prenyl_rel_EboC"/>
    <property type="match status" value="1"/>
</dbReference>
<proteinExistence type="predicted"/>
<dbReference type="Pfam" id="PF01040">
    <property type="entry name" value="UbiA"/>
    <property type="match status" value="1"/>
</dbReference>
<evidence type="ECO:0000256" key="3">
    <source>
        <dbReference type="ARBA" id="ARBA00022692"/>
    </source>
</evidence>
<dbReference type="InterPro" id="IPR000537">
    <property type="entry name" value="UbiA_prenyltransferase"/>
</dbReference>
<dbReference type="PANTHER" id="PTHR42723:SF1">
    <property type="entry name" value="CHLOROPHYLL SYNTHASE, CHLOROPLASTIC"/>
    <property type="match status" value="1"/>
</dbReference>
<feature type="transmembrane region" description="Helical" evidence="6">
    <location>
        <begin position="16"/>
        <end position="34"/>
    </location>
</feature>
<evidence type="ECO:0000256" key="6">
    <source>
        <dbReference type="SAM" id="Phobius"/>
    </source>
</evidence>
<dbReference type="EMBL" id="FNGY01000018">
    <property type="protein sequence ID" value="SDO69051.1"/>
    <property type="molecule type" value="Genomic_DNA"/>
</dbReference>
<dbReference type="PANTHER" id="PTHR42723">
    <property type="entry name" value="CHLOROPHYLL SYNTHASE"/>
    <property type="match status" value="1"/>
</dbReference>
<dbReference type="STRING" id="430522.BFS30_11955"/>
<feature type="transmembrane region" description="Helical" evidence="6">
    <location>
        <begin position="194"/>
        <end position="212"/>
    </location>
</feature>
<keyword evidence="4 6" id="KW-1133">Transmembrane helix</keyword>
<organism evidence="7 8">
    <name type="scientific">Pedobacter steynii</name>
    <dbReference type="NCBI Taxonomy" id="430522"/>
    <lineage>
        <taxon>Bacteria</taxon>
        <taxon>Pseudomonadati</taxon>
        <taxon>Bacteroidota</taxon>
        <taxon>Sphingobacteriia</taxon>
        <taxon>Sphingobacteriales</taxon>
        <taxon>Sphingobacteriaceae</taxon>
        <taxon>Pedobacter</taxon>
    </lineage>
</organism>
<keyword evidence="7" id="KW-0808">Transferase</keyword>